<evidence type="ECO:0000256" key="4">
    <source>
        <dbReference type="ARBA" id="ARBA00022571"/>
    </source>
</evidence>
<dbReference type="PROSITE" id="PS00759">
    <property type="entry name" value="ARGE_DAPE_CPG2_2"/>
    <property type="match status" value="1"/>
</dbReference>
<keyword evidence="8" id="KW-0862">Zinc</keyword>
<keyword evidence="3" id="KW-0963">Cytoplasm</keyword>
<dbReference type="PROSITE" id="PS00758">
    <property type="entry name" value="ARGE_DAPE_CPG2_1"/>
    <property type="match status" value="1"/>
</dbReference>
<keyword evidence="4" id="KW-0055">Arginine biosynthesis</keyword>
<keyword evidence="9" id="KW-0170">Cobalt</keyword>
<evidence type="ECO:0000313" key="12">
    <source>
        <dbReference type="Proteomes" id="UP000481421"/>
    </source>
</evidence>
<comment type="similarity">
    <text evidence="2">Belongs to the peptidase M20A family. ArgE subfamily.</text>
</comment>
<keyword evidence="7 11" id="KW-0378">Hydrolase</keyword>
<dbReference type="InterPro" id="IPR036264">
    <property type="entry name" value="Bact_exopeptidase_dim_dom"/>
</dbReference>
<evidence type="ECO:0000256" key="6">
    <source>
        <dbReference type="ARBA" id="ARBA00022723"/>
    </source>
</evidence>
<dbReference type="Pfam" id="PF07687">
    <property type="entry name" value="M20_dimer"/>
    <property type="match status" value="1"/>
</dbReference>
<organism evidence="11 12">
    <name type="scientific">Pseudotabrizicola algicola</name>
    <dbReference type="NCBI Taxonomy" id="2709381"/>
    <lineage>
        <taxon>Bacteria</taxon>
        <taxon>Pseudomonadati</taxon>
        <taxon>Pseudomonadota</taxon>
        <taxon>Alphaproteobacteria</taxon>
        <taxon>Rhodobacterales</taxon>
        <taxon>Paracoccaceae</taxon>
        <taxon>Pseudotabrizicola</taxon>
    </lineage>
</organism>
<dbReference type="SUPFAM" id="SSF53187">
    <property type="entry name" value="Zn-dependent exopeptidases"/>
    <property type="match status" value="1"/>
</dbReference>
<evidence type="ECO:0000256" key="5">
    <source>
        <dbReference type="ARBA" id="ARBA00022605"/>
    </source>
</evidence>
<evidence type="ECO:0000256" key="9">
    <source>
        <dbReference type="ARBA" id="ARBA00023285"/>
    </source>
</evidence>
<evidence type="ECO:0000313" key="11">
    <source>
        <dbReference type="EMBL" id="NEX46343.1"/>
    </source>
</evidence>
<keyword evidence="12" id="KW-1185">Reference proteome</keyword>
<dbReference type="PANTHER" id="PTHR43808">
    <property type="entry name" value="ACETYLORNITHINE DEACETYLASE"/>
    <property type="match status" value="1"/>
</dbReference>
<dbReference type="InterPro" id="IPR002933">
    <property type="entry name" value="Peptidase_M20"/>
</dbReference>
<dbReference type="InterPro" id="IPR011650">
    <property type="entry name" value="Peptidase_M20_dimer"/>
</dbReference>
<dbReference type="GO" id="GO:0008777">
    <property type="term" value="F:acetylornithine deacetylase activity"/>
    <property type="evidence" value="ECO:0007669"/>
    <property type="project" value="UniProtKB-EC"/>
</dbReference>
<name>A0A6B3RMD7_9RHOB</name>
<dbReference type="Gene3D" id="3.30.70.360">
    <property type="match status" value="1"/>
</dbReference>
<proteinExistence type="inferred from homology"/>
<dbReference type="InterPro" id="IPR010169">
    <property type="entry name" value="AcOrn-deacetyl"/>
</dbReference>
<dbReference type="GO" id="GO:0006526">
    <property type="term" value="P:L-arginine biosynthetic process"/>
    <property type="evidence" value="ECO:0007669"/>
    <property type="project" value="UniProtKB-KW"/>
</dbReference>
<dbReference type="PANTHER" id="PTHR43808:SF31">
    <property type="entry name" value="N-ACETYL-L-CITRULLINE DEACETYLASE"/>
    <property type="match status" value="1"/>
</dbReference>
<dbReference type="NCBIfam" id="NF005710">
    <property type="entry name" value="PRK07522.1"/>
    <property type="match status" value="1"/>
</dbReference>
<dbReference type="EC" id="3.5.1.16" evidence="11"/>
<dbReference type="AlphaFoldDB" id="A0A6B3RMD7"/>
<keyword evidence="6" id="KW-0479">Metal-binding</keyword>
<dbReference type="NCBIfam" id="TIGR01892">
    <property type="entry name" value="AcOrn-deacetyl"/>
    <property type="match status" value="1"/>
</dbReference>
<feature type="domain" description="Peptidase M20 dimerisation" evidence="10">
    <location>
        <begin position="169"/>
        <end position="277"/>
    </location>
</feature>
<protein>
    <submittedName>
        <fullName evidence="11">Acetylornithine deacetylase</fullName>
        <ecNumber evidence="11">3.5.1.16</ecNumber>
    </submittedName>
</protein>
<comment type="caution">
    <text evidence="11">The sequence shown here is derived from an EMBL/GenBank/DDBJ whole genome shotgun (WGS) entry which is preliminary data.</text>
</comment>
<accession>A0A6B3RMD7</accession>
<dbReference type="RefSeq" id="WP_164610933.1">
    <property type="nucleotide sequence ID" value="NZ_JAAIKE010000002.1"/>
</dbReference>
<evidence type="ECO:0000256" key="8">
    <source>
        <dbReference type="ARBA" id="ARBA00022833"/>
    </source>
</evidence>
<evidence type="ECO:0000256" key="3">
    <source>
        <dbReference type="ARBA" id="ARBA00022490"/>
    </source>
</evidence>
<dbReference type="Proteomes" id="UP000481421">
    <property type="component" value="Unassembled WGS sequence"/>
</dbReference>
<reference evidence="11 12" key="1">
    <citation type="submission" date="2020-02" db="EMBL/GenBank/DDBJ databases">
        <title>Rhodobacter algicola sp. nov., isolated from microalga culture.</title>
        <authorList>
            <person name="Park C.-Y."/>
        </authorList>
    </citation>
    <scope>NUCLEOTIDE SEQUENCE [LARGE SCALE GENOMIC DNA]</scope>
    <source>
        <strain evidence="11 12">ETT8</strain>
    </source>
</reference>
<dbReference type="InterPro" id="IPR001261">
    <property type="entry name" value="ArgE/DapE_CS"/>
</dbReference>
<dbReference type="EMBL" id="JAAIKE010000002">
    <property type="protein sequence ID" value="NEX46343.1"/>
    <property type="molecule type" value="Genomic_DNA"/>
</dbReference>
<evidence type="ECO:0000256" key="1">
    <source>
        <dbReference type="ARBA" id="ARBA00001947"/>
    </source>
</evidence>
<evidence type="ECO:0000256" key="2">
    <source>
        <dbReference type="ARBA" id="ARBA00005691"/>
    </source>
</evidence>
<dbReference type="Pfam" id="PF01546">
    <property type="entry name" value="Peptidase_M20"/>
    <property type="match status" value="1"/>
</dbReference>
<keyword evidence="5" id="KW-0028">Amino-acid biosynthesis</keyword>
<gene>
    <name evidence="11" type="primary">argE</name>
    <name evidence="11" type="ORF">G3572_09000</name>
</gene>
<dbReference type="Gene3D" id="3.40.630.10">
    <property type="entry name" value="Zn peptidases"/>
    <property type="match status" value="1"/>
</dbReference>
<comment type="cofactor">
    <cofactor evidence="1">
        <name>Zn(2+)</name>
        <dbReference type="ChEBI" id="CHEBI:29105"/>
    </cofactor>
</comment>
<sequence length="386" mass="40028">MTPTELWLSRLVAHPTVSADSNLPLIAEVEQALTALGADCTRFPDPTGQKAALLARLGPDAPGGLMLSGHVDVVPAAGQDWTVPPFQMTRQGTRLYGRGTTDMKGFVAAMLALAQRAPKLTRPLWLAISYDEEVGCVGVRPMLAAIAARNIRPDLVVVGEPTAMQLGLGHKGKLAFTVTATGTARHSSEAPLALNALHLAADFMAGVRALQDDIARSGPAEDGYSIPHATLHVGRLTGGTVVNLVPDKAELLMEARLLASDDAAALTLRLHDLAAEIVAPHRAAHPSASLTLTETGSYPGLSTPASPAVSAFAACLPAGTSAFKLSYGTEGGLFAQSLGVPVVICGPGDMAQGHRPDEYIETSQLAACDAALDAALRRFCLTSGSD</sequence>
<evidence type="ECO:0000256" key="7">
    <source>
        <dbReference type="ARBA" id="ARBA00022801"/>
    </source>
</evidence>
<dbReference type="SUPFAM" id="SSF55031">
    <property type="entry name" value="Bacterial exopeptidase dimerisation domain"/>
    <property type="match status" value="1"/>
</dbReference>
<evidence type="ECO:0000259" key="10">
    <source>
        <dbReference type="Pfam" id="PF07687"/>
    </source>
</evidence>
<dbReference type="GO" id="GO:0046872">
    <property type="term" value="F:metal ion binding"/>
    <property type="evidence" value="ECO:0007669"/>
    <property type="project" value="UniProtKB-KW"/>
</dbReference>
<dbReference type="InterPro" id="IPR050072">
    <property type="entry name" value="Peptidase_M20A"/>
</dbReference>
<dbReference type="CDD" id="cd03894">
    <property type="entry name" value="M20_ArgE"/>
    <property type="match status" value="1"/>
</dbReference>